<dbReference type="PROSITE" id="PS51257">
    <property type="entry name" value="PROKAR_LIPOPROTEIN"/>
    <property type="match status" value="1"/>
</dbReference>
<dbReference type="STRING" id="570519.SAMN04488116_0579"/>
<organism evidence="1 2">
    <name type="scientific">Flagellimonas flava</name>
    <dbReference type="NCBI Taxonomy" id="570519"/>
    <lineage>
        <taxon>Bacteria</taxon>
        <taxon>Pseudomonadati</taxon>
        <taxon>Bacteroidota</taxon>
        <taxon>Flavobacteriia</taxon>
        <taxon>Flavobacteriales</taxon>
        <taxon>Flavobacteriaceae</taxon>
        <taxon>Flagellimonas</taxon>
    </lineage>
</organism>
<reference evidence="2" key="1">
    <citation type="submission" date="2016-11" db="EMBL/GenBank/DDBJ databases">
        <authorList>
            <person name="Varghese N."/>
            <person name="Submissions S."/>
        </authorList>
    </citation>
    <scope>NUCLEOTIDE SEQUENCE [LARGE SCALE GENOMIC DNA]</scope>
    <source>
        <strain evidence="2">DSM 22638</strain>
    </source>
</reference>
<proteinExistence type="predicted"/>
<dbReference type="AlphaFoldDB" id="A0A1M5IAT2"/>
<gene>
    <name evidence="1" type="ORF">SAMN04488116_0579</name>
</gene>
<dbReference type="EMBL" id="FQWL01000001">
    <property type="protein sequence ID" value="SHG25372.1"/>
    <property type="molecule type" value="Genomic_DNA"/>
</dbReference>
<sequence>MDLVKNIKTRFILFGLSIFSLACYDNENSKNSALEKSIVLETNSPKIDKSDNTYIAQSRFNRFQSVANDDREL</sequence>
<evidence type="ECO:0000313" key="1">
    <source>
        <dbReference type="EMBL" id="SHG25372.1"/>
    </source>
</evidence>
<evidence type="ECO:0000313" key="2">
    <source>
        <dbReference type="Proteomes" id="UP000184532"/>
    </source>
</evidence>
<accession>A0A1M5IAT2</accession>
<protein>
    <submittedName>
        <fullName evidence="1">Uncharacterized protein</fullName>
    </submittedName>
</protein>
<keyword evidence="2" id="KW-1185">Reference proteome</keyword>
<dbReference type="Proteomes" id="UP000184532">
    <property type="component" value="Unassembled WGS sequence"/>
</dbReference>
<name>A0A1M5IAT2_9FLAO</name>